<evidence type="ECO:0000259" key="8">
    <source>
        <dbReference type="Pfam" id="PF01435"/>
    </source>
</evidence>
<feature type="repeat" description="TPR" evidence="7">
    <location>
        <begin position="275"/>
        <end position="308"/>
    </location>
</feature>
<dbReference type="RefSeq" id="WP_406644969.1">
    <property type="nucleotide sequence ID" value="NZ_CP123584.1"/>
</dbReference>
<keyword evidence="4 9" id="KW-0378">Hydrolase</keyword>
<dbReference type="Proteomes" id="UP001623232">
    <property type="component" value="Chromosome"/>
</dbReference>
<evidence type="ECO:0000256" key="6">
    <source>
        <dbReference type="ARBA" id="ARBA00023049"/>
    </source>
</evidence>
<proteinExistence type="predicted"/>
<dbReference type="InterPro" id="IPR001915">
    <property type="entry name" value="Peptidase_M48"/>
</dbReference>
<keyword evidence="5" id="KW-0862">Zinc</keyword>
<protein>
    <submittedName>
        <fullName evidence="9">M48 family metalloprotease</fullName>
        <ecNumber evidence="9">3.4.24.-</ecNumber>
    </submittedName>
</protein>
<evidence type="ECO:0000256" key="4">
    <source>
        <dbReference type="ARBA" id="ARBA00022801"/>
    </source>
</evidence>
<dbReference type="Pfam" id="PF13181">
    <property type="entry name" value="TPR_8"/>
    <property type="match status" value="1"/>
</dbReference>
<dbReference type="CDD" id="cd07324">
    <property type="entry name" value="M48C_Oma1-like"/>
    <property type="match status" value="1"/>
</dbReference>
<dbReference type="EMBL" id="CP123584">
    <property type="protein sequence ID" value="WZK87685.1"/>
    <property type="molecule type" value="Genomic_DNA"/>
</dbReference>
<dbReference type="PANTHER" id="PTHR22726">
    <property type="entry name" value="METALLOENDOPEPTIDASE OMA1"/>
    <property type="match status" value="1"/>
</dbReference>
<sequence length="451" mass="48579">MAFERVSRVASIPAMVLTAVLTVVSALPAAAVSLLRDPDIEHALRQIASPVLRASGLSQSRTHILLVDDPAFNAFVLDNQAIFLNYGLILKVDSAGMLQAVIAHEAAHITNGHLARRTANLQSARTAAGLGLALAALAAAAGGGEAAGGIAIGTQSAAQRVFLSHTRAEEASADRSAASYLTSAGVSPQALVDLHQAFAGQEVLSVSRQDPYTRSHPLTRDRLRAAQAYVAAHGGKETANPDTAYWFARARGKVSAFTRSPKWTLRRVAEEKYKDVRLMREAIAHHRQGKFEKSISALNKALALRPSDPFYLELKGQIYMENRRWNEALNAYGQAVSQAPQNAQILSGYGRAQLAAGQPKSAIQTLEKARSRDWRDARLLRDMSVAYAKTGQSGMAAVVTAERYALQGRLNDAGLHAKRASALLPRGSAAWRRAQDVLIASERFAKGKKKR</sequence>
<keyword evidence="10" id="KW-1185">Reference proteome</keyword>
<dbReference type="GO" id="GO:0008237">
    <property type="term" value="F:metallopeptidase activity"/>
    <property type="evidence" value="ECO:0007669"/>
    <property type="project" value="UniProtKB-KW"/>
</dbReference>
<dbReference type="PANTHER" id="PTHR22726:SF1">
    <property type="entry name" value="METALLOENDOPEPTIDASE OMA1, MITOCHONDRIAL"/>
    <property type="match status" value="1"/>
</dbReference>
<dbReference type="Pfam" id="PF01435">
    <property type="entry name" value="Peptidase_M48"/>
    <property type="match status" value="1"/>
</dbReference>
<dbReference type="Gene3D" id="1.25.40.10">
    <property type="entry name" value="Tetratricopeptide repeat domain"/>
    <property type="match status" value="1"/>
</dbReference>
<name>A0ABZ2XNM7_9RHOB</name>
<dbReference type="SUPFAM" id="SSF48452">
    <property type="entry name" value="TPR-like"/>
    <property type="match status" value="1"/>
</dbReference>
<evidence type="ECO:0000256" key="1">
    <source>
        <dbReference type="ARBA" id="ARBA00001947"/>
    </source>
</evidence>
<evidence type="ECO:0000256" key="5">
    <source>
        <dbReference type="ARBA" id="ARBA00022833"/>
    </source>
</evidence>
<dbReference type="InterPro" id="IPR011990">
    <property type="entry name" value="TPR-like_helical_dom_sf"/>
</dbReference>
<evidence type="ECO:0000256" key="3">
    <source>
        <dbReference type="ARBA" id="ARBA00022723"/>
    </source>
</evidence>
<evidence type="ECO:0000256" key="2">
    <source>
        <dbReference type="ARBA" id="ARBA00022670"/>
    </source>
</evidence>
<keyword evidence="2" id="KW-0645">Protease</keyword>
<dbReference type="PROSITE" id="PS50005">
    <property type="entry name" value="TPR"/>
    <property type="match status" value="2"/>
</dbReference>
<feature type="domain" description="Peptidase M48" evidence="8">
    <location>
        <begin position="42"/>
        <end position="228"/>
    </location>
</feature>
<dbReference type="Gene3D" id="3.30.2010.10">
    <property type="entry name" value="Metalloproteases ('zincins'), catalytic domain"/>
    <property type="match status" value="1"/>
</dbReference>
<feature type="repeat" description="TPR" evidence="7">
    <location>
        <begin position="309"/>
        <end position="342"/>
    </location>
</feature>
<keyword evidence="6 9" id="KW-0482">Metalloprotease</keyword>
<accession>A0ABZ2XNM7</accession>
<dbReference type="Pfam" id="PF14559">
    <property type="entry name" value="TPR_19"/>
    <property type="match status" value="1"/>
</dbReference>
<dbReference type="InterPro" id="IPR051156">
    <property type="entry name" value="Mito/Outer_Membr_Metalloprot"/>
</dbReference>
<gene>
    <name evidence="9" type="ORF">QEZ52_13830</name>
</gene>
<evidence type="ECO:0000313" key="10">
    <source>
        <dbReference type="Proteomes" id="UP001623232"/>
    </source>
</evidence>
<evidence type="ECO:0000256" key="7">
    <source>
        <dbReference type="PROSITE-ProRule" id="PRU00339"/>
    </source>
</evidence>
<dbReference type="SMART" id="SM00028">
    <property type="entry name" value="TPR"/>
    <property type="match status" value="3"/>
</dbReference>
<dbReference type="InterPro" id="IPR019734">
    <property type="entry name" value="TPR_rpt"/>
</dbReference>
<keyword evidence="3" id="KW-0479">Metal-binding</keyword>
<keyword evidence="7" id="KW-0802">TPR repeat</keyword>
<reference evidence="9 10" key="1">
    <citation type="submission" date="2023-04" db="EMBL/GenBank/DDBJ databases">
        <title>Complete genome sequence of Alisedimentitalea scapharcae.</title>
        <authorList>
            <person name="Rong J.-C."/>
            <person name="Yi M.-L."/>
            <person name="Zhao Q."/>
        </authorList>
    </citation>
    <scope>NUCLEOTIDE SEQUENCE [LARGE SCALE GENOMIC DNA]</scope>
    <source>
        <strain evidence="9 10">KCTC 42119</strain>
    </source>
</reference>
<evidence type="ECO:0000313" key="9">
    <source>
        <dbReference type="EMBL" id="WZK87685.1"/>
    </source>
</evidence>
<organism evidence="9 10">
    <name type="scientific">Aliisedimentitalea scapharcae</name>
    <dbReference type="NCBI Taxonomy" id="1524259"/>
    <lineage>
        <taxon>Bacteria</taxon>
        <taxon>Pseudomonadati</taxon>
        <taxon>Pseudomonadota</taxon>
        <taxon>Alphaproteobacteria</taxon>
        <taxon>Rhodobacterales</taxon>
        <taxon>Roseobacteraceae</taxon>
        <taxon>Aliisedimentitalea</taxon>
    </lineage>
</organism>
<comment type="cofactor">
    <cofactor evidence="1">
        <name>Zn(2+)</name>
        <dbReference type="ChEBI" id="CHEBI:29105"/>
    </cofactor>
</comment>
<dbReference type="EC" id="3.4.24.-" evidence="9"/>